<dbReference type="Pfam" id="PF16080">
    <property type="entry name" value="Phage_holin_2_3"/>
    <property type="match status" value="1"/>
</dbReference>
<evidence type="ECO:0008006" key="4">
    <source>
        <dbReference type="Google" id="ProtNLM"/>
    </source>
</evidence>
<evidence type="ECO:0000313" key="3">
    <source>
        <dbReference type="Proteomes" id="UP000256971"/>
    </source>
</evidence>
<name>A0ABM6Y085_9PROT</name>
<accession>A0ABM6Y085</accession>
<reference evidence="2 3" key="1">
    <citation type="submission" date="2018-08" db="EMBL/GenBank/DDBJ databases">
        <title>Complete genome sequence of type strain Thalassospira indica MCCC 1A01103T, isolated from isolated from deep seawater of the Indian Ocean.</title>
        <authorList>
            <person name="Liu Y."/>
        </authorList>
    </citation>
    <scope>NUCLEOTIDE SEQUENCE [LARGE SCALE GENOMIC DNA]</scope>
    <source>
        <strain evidence="2 3">PB8BT</strain>
    </source>
</reference>
<organism evidence="2 3">
    <name type="scientific">Thalassospira indica</name>
    <dbReference type="NCBI Taxonomy" id="1891279"/>
    <lineage>
        <taxon>Bacteria</taxon>
        <taxon>Pseudomonadati</taxon>
        <taxon>Pseudomonadota</taxon>
        <taxon>Alphaproteobacteria</taxon>
        <taxon>Rhodospirillales</taxon>
        <taxon>Thalassospiraceae</taxon>
        <taxon>Thalassospira</taxon>
    </lineage>
</organism>
<sequence length="64" mass="6861">MDKTTITTYAASGAGFLTGMTTNEKVAVASVVIALGTFVLNWIYKHMHYRLAQKAANLKAQGKG</sequence>
<dbReference type="RefSeq" id="WP_064787306.1">
    <property type="nucleotide sequence ID" value="NZ_CP031555.1"/>
</dbReference>
<keyword evidence="1" id="KW-0812">Transmembrane</keyword>
<keyword evidence="1" id="KW-0472">Membrane</keyword>
<gene>
    <name evidence="2" type="ORF">DY252_05740</name>
</gene>
<evidence type="ECO:0000256" key="1">
    <source>
        <dbReference type="SAM" id="Phobius"/>
    </source>
</evidence>
<dbReference type="InterPro" id="IPR032118">
    <property type="entry name" value="Phage_holin_HP1"/>
</dbReference>
<dbReference type="Proteomes" id="UP000256971">
    <property type="component" value="Chromosome"/>
</dbReference>
<protein>
    <recommendedName>
        <fullName evidence="4">Holin</fullName>
    </recommendedName>
</protein>
<keyword evidence="3" id="KW-1185">Reference proteome</keyword>
<dbReference type="EMBL" id="CP031555">
    <property type="protein sequence ID" value="AXO13780.1"/>
    <property type="molecule type" value="Genomic_DNA"/>
</dbReference>
<proteinExistence type="predicted"/>
<feature type="transmembrane region" description="Helical" evidence="1">
    <location>
        <begin position="26"/>
        <end position="44"/>
    </location>
</feature>
<evidence type="ECO:0000313" key="2">
    <source>
        <dbReference type="EMBL" id="AXO13780.1"/>
    </source>
</evidence>
<keyword evidence="1" id="KW-1133">Transmembrane helix</keyword>